<organism evidence="17 18">
    <name type="scientific">Cryomyces minteri</name>
    <dbReference type="NCBI Taxonomy" id="331657"/>
    <lineage>
        <taxon>Eukaryota</taxon>
        <taxon>Fungi</taxon>
        <taxon>Dikarya</taxon>
        <taxon>Ascomycota</taxon>
        <taxon>Pezizomycotina</taxon>
        <taxon>Dothideomycetes</taxon>
        <taxon>Dothideomycetes incertae sedis</taxon>
        <taxon>Cryomyces</taxon>
    </lineage>
</organism>
<dbReference type="Pfam" id="PF13639">
    <property type="entry name" value="zf-RING_2"/>
    <property type="match status" value="1"/>
</dbReference>
<dbReference type="GO" id="GO:0043161">
    <property type="term" value="P:proteasome-mediated ubiquitin-dependent protein catabolic process"/>
    <property type="evidence" value="ECO:0007669"/>
    <property type="project" value="TreeGrafter"/>
</dbReference>
<evidence type="ECO:0000256" key="10">
    <source>
        <dbReference type="ARBA" id="ARBA00022786"/>
    </source>
</evidence>
<evidence type="ECO:0000256" key="1">
    <source>
        <dbReference type="ARBA" id="ARBA00000900"/>
    </source>
</evidence>
<accession>A0A4U0VXX6</accession>
<dbReference type="GO" id="GO:0070936">
    <property type="term" value="P:protein K48-linked ubiquitination"/>
    <property type="evidence" value="ECO:0007669"/>
    <property type="project" value="TreeGrafter"/>
</dbReference>
<evidence type="ECO:0000256" key="8">
    <source>
        <dbReference type="ARBA" id="ARBA00022707"/>
    </source>
</evidence>
<keyword evidence="14" id="KW-0863">Zinc-finger</keyword>
<dbReference type="STRING" id="331657.A0A4U0VXX6"/>
<dbReference type="OrthoDB" id="660555at2759"/>
<dbReference type="PANTHER" id="PTHR46661">
    <property type="entry name" value="E3 UBIQUITIN-PROTEIN LIGASE ZNRF1-LIKE PROTEIN"/>
    <property type="match status" value="1"/>
</dbReference>
<dbReference type="Gene3D" id="3.30.40.10">
    <property type="entry name" value="Zinc/RING finger domain, C3HC4 (zinc finger)"/>
    <property type="match status" value="1"/>
</dbReference>
<evidence type="ECO:0000256" key="14">
    <source>
        <dbReference type="PROSITE-ProRule" id="PRU00175"/>
    </source>
</evidence>
<reference evidence="17 18" key="1">
    <citation type="submission" date="2017-03" db="EMBL/GenBank/DDBJ databases">
        <title>Genomes of endolithic fungi from Antarctica.</title>
        <authorList>
            <person name="Coleine C."/>
            <person name="Masonjones S."/>
            <person name="Stajich J.E."/>
        </authorList>
    </citation>
    <scope>NUCLEOTIDE SEQUENCE [LARGE SCALE GENOMIC DNA]</scope>
    <source>
        <strain evidence="17 18">CCFEE 5187</strain>
    </source>
</reference>
<name>A0A4U0VXX6_9PEZI</name>
<keyword evidence="9" id="KW-0967">Endosome</keyword>
<keyword evidence="8" id="KW-0519">Myristate</keyword>
<dbReference type="Proteomes" id="UP000308768">
    <property type="component" value="Unassembled WGS sequence"/>
</dbReference>
<evidence type="ECO:0000256" key="7">
    <source>
        <dbReference type="ARBA" id="ARBA00022679"/>
    </source>
</evidence>
<feature type="region of interest" description="Disordered" evidence="15">
    <location>
        <begin position="124"/>
        <end position="156"/>
    </location>
</feature>
<evidence type="ECO:0000313" key="18">
    <source>
        <dbReference type="Proteomes" id="UP000308768"/>
    </source>
</evidence>
<keyword evidence="11" id="KW-0472">Membrane</keyword>
<evidence type="ECO:0000256" key="4">
    <source>
        <dbReference type="ARBA" id="ARBA00004371"/>
    </source>
</evidence>
<keyword evidence="14" id="KW-0862">Zinc</keyword>
<evidence type="ECO:0000259" key="16">
    <source>
        <dbReference type="PROSITE" id="PS50089"/>
    </source>
</evidence>
<feature type="compositionally biased region" description="Basic and acidic residues" evidence="15">
    <location>
        <begin position="63"/>
        <end position="74"/>
    </location>
</feature>
<dbReference type="AlphaFoldDB" id="A0A4U0VXX6"/>
<comment type="caution">
    <text evidence="17">The sequence shown here is derived from an EMBL/GenBank/DDBJ whole genome shotgun (WGS) entry which is preliminary data.</text>
</comment>
<dbReference type="SUPFAM" id="SSF57850">
    <property type="entry name" value="RING/U-box"/>
    <property type="match status" value="1"/>
</dbReference>
<evidence type="ECO:0000256" key="5">
    <source>
        <dbReference type="ARBA" id="ARBA00004906"/>
    </source>
</evidence>
<evidence type="ECO:0000256" key="9">
    <source>
        <dbReference type="ARBA" id="ARBA00022753"/>
    </source>
</evidence>
<dbReference type="InterPro" id="IPR013083">
    <property type="entry name" value="Znf_RING/FYVE/PHD"/>
</dbReference>
<dbReference type="EMBL" id="NAJN01002301">
    <property type="protein sequence ID" value="TKA54554.1"/>
    <property type="molecule type" value="Genomic_DNA"/>
</dbReference>
<evidence type="ECO:0000256" key="6">
    <source>
        <dbReference type="ARBA" id="ARBA00012483"/>
    </source>
</evidence>
<evidence type="ECO:0000256" key="15">
    <source>
        <dbReference type="SAM" id="MobiDB-lite"/>
    </source>
</evidence>
<comment type="subcellular location">
    <subcellularLocation>
        <location evidence="3">Endosome</location>
    </subcellularLocation>
    <subcellularLocation>
        <location evidence="4">Lysosome</location>
    </subcellularLocation>
    <subcellularLocation>
        <location evidence="2">Membrane</location>
        <topology evidence="2">Peripheral membrane protein</topology>
    </subcellularLocation>
</comment>
<dbReference type="InterPro" id="IPR001841">
    <property type="entry name" value="Znf_RING"/>
</dbReference>
<dbReference type="GO" id="GO:0061630">
    <property type="term" value="F:ubiquitin protein ligase activity"/>
    <property type="evidence" value="ECO:0007669"/>
    <property type="project" value="UniProtKB-EC"/>
</dbReference>
<sequence length="229" mass="24670">MPSASRYRSMLDINAPLPPLPRHVQPSPSICVPHPQPRRQIKEEDECPVCGNELPPKGPNGSDTDREAHVERCIRTHFSSSARRSPPPGPSTTTPTNTPPHPSTAISAAIAAIAATAATPADAGALSTSLPAPSPSTSSSITPSHVPPQGQRPRASCNRQNRMLVYRATEKDCLAEDGTPAECVICFEEFEVGDEMGRLECLCKFHRGCIRKWWDTKGAGSCPTHQLHD</sequence>
<keyword evidence="7" id="KW-0808">Transferase</keyword>
<gene>
    <name evidence="17" type="ORF">B0A49_12407</name>
</gene>
<keyword evidence="18" id="KW-1185">Reference proteome</keyword>
<evidence type="ECO:0000313" key="17">
    <source>
        <dbReference type="EMBL" id="TKA54554.1"/>
    </source>
</evidence>
<feature type="compositionally biased region" description="Low complexity" evidence="15">
    <location>
        <begin position="124"/>
        <end position="148"/>
    </location>
</feature>
<proteinExistence type="predicted"/>
<feature type="region of interest" description="Disordered" evidence="15">
    <location>
        <begin position="1"/>
        <end position="103"/>
    </location>
</feature>
<comment type="pathway">
    <text evidence="5">Protein modification; protein ubiquitination.</text>
</comment>
<dbReference type="SMART" id="SM00184">
    <property type="entry name" value="RING"/>
    <property type="match status" value="1"/>
</dbReference>
<keyword evidence="14" id="KW-0479">Metal-binding</keyword>
<keyword evidence="12" id="KW-0458">Lysosome</keyword>
<comment type="catalytic activity">
    <reaction evidence="1">
        <text>S-ubiquitinyl-[E2 ubiquitin-conjugating enzyme]-L-cysteine + [acceptor protein]-L-lysine = [E2 ubiquitin-conjugating enzyme]-L-cysteine + N(6)-ubiquitinyl-[acceptor protein]-L-lysine.</text>
        <dbReference type="EC" id="2.3.2.27"/>
    </reaction>
</comment>
<feature type="domain" description="RING-type" evidence="16">
    <location>
        <begin position="183"/>
        <end position="226"/>
    </location>
</feature>
<dbReference type="EC" id="2.3.2.27" evidence="6"/>
<dbReference type="InterPro" id="IPR051878">
    <property type="entry name" value="ZNRF_ubiq-protein_ligase"/>
</dbReference>
<dbReference type="GO" id="GO:0005768">
    <property type="term" value="C:endosome"/>
    <property type="evidence" value="ECO:0007669"/>
    <property type="project" value="UniProtKB-SubCell"/>
</dbReference>
<dbReference type="PROSITE" id="PS50089">
    <property type="entry name" value="ZF_RING_2"/>
    <property type="match status" value="1"/>
</dbReference>
<keyword evidence="13" id="KW-0449">Lipoprotein</keyword>
<evidence type="ECO:0000256" key="12">
    <source>
        <dbReference type="ARBA" id="ARBA00023228"/>
    </source>
</evidence>
<dbReference type="PANTHER" id="PTHR46661:SF4">
    <property type="entry name" value="RING-TYPE DOMAIN-CONTAINING PROTEIN"/>
    <property type="match status" value="1"/>
</dbReference>
<keyword evidence="10" id="KW-0833">Ubl conjugation pathway</keyword>
<evidence type="ECO:0000256" key="2">
    <source>
        <dbReference type="ARBA" id="ARBA00004170"/>
    </source>
</evidence>
<protein>
    <recommendedName>
        <fullName evidence="6">RING-type E3 ubiquitin transferase</fullName>
        <ecNumber evidence="6">2.3.2.27</ecNumber>
    </recommendedName>
</protein>
<dbReference type="GO" id="GO:0016020">
    <property type="term" value="C:membrane"/>
    <property type="evidence" value="ECO:0007669"/>
    <property type="project" value="UniProtKB-SubCell"/>
</dbReference>
<evidence type="ECO:0000256" key="13">
    <source>
        <dbReference type="ARBA" id="ARBA00023288"/>
    </source>
</evidence>
<evidence type="ECO:0000256" key="11">
    <source>
        <dbReference type="ARBA" id="ARBA00023136"/>
    </source>
</evidence>
<evidence type="ECO:0000256" key="3">
    <source>
        <dbReference type="ARBA" id="ARBA00004177"/>
    </source>
</evidence>
<dbReference type="GO" id="GO:0008270">
    <property type="term" value="F:zinc ion binding"/>
    <property type="evidence" value="ECO:0007669"/>
    <property type="project" value="UniProtKB-KW"/>
</dbReference>